<keyword evidence="1" id="KW-0472">Membrane</keyword>
<feature type="transmembrane region" description="Helical" evidence="1">
    <location>
        <begin position="240"/>
        <end position="259"/>
    </location>
</feature>
<feature type="transmembrane region" description="Helical" evidence="1">
    <location>
        <begin position="35"/>
        <end position="52"/>
    </location>
</feature>
<dbReference type="PANTHER" id="PTHR38457">
    <property type="entry name" value="REGULATOR ABRB-RELATED"/>
    <property type="match status" value="1"/>
</dbReference>
<evidence type="ECO:0000313" key="2">
    <source>
        <dbReference type="EMBL" id="MEQ2466721.1"/>
    </source>
</evidence>
<gene>
    <name evidence="2" type="ORF">WMO63_13735</name>
</gene>
<feature type="transmembrane region" description="Helical" evidence="1">
    <location>
        <begin position="61"/>
        <end position="79"/>
    </location>
</feature>
<organism evidence="2 3">
    <name type="scientific">Niallia hominis</name>
    <dbReference type="NCBI Taxonomy" id="3133173"/>
    <lineage>
        <taxon>Bacteria</taxon>
        <taxon>Bacillati</taxon>
        <taxon>Bacillota</taxon>
        <taxon>Bacilli</taxon>
        <taxon>Bacillales</taxon>
        <taxon>Bacillaceae</taxon>
        <taxon>Niallia</taxon>
    </lineage>
</organism>
<name>A0ABV1F057_9BACI</name>
<dbReference type="Proteomes" id="UP001465426">
    <property type="component" value="Unassembled WGS sequence"/>
</dbReference>
<accession>A0ABV1F057</accession>
<feature type="transmembrane region" description="Helical" evidence="1">
    <location>
        <begin position="12"/>
        <end position="29"/>
    </location>
</feature>
<feature type="transmembrane region" description="Helical" evidence="1">
    <location>
        <begin position="217"/>
        <end position="234"/>
    </location>
</feature>
<keyword evidence="1" id="KW-1133">Transmembrane helix</keyword>
<proteinExistence type="predicted"/>
<evidence type="ECO:0000313" key="3">
    <source>
        <dbReference type="Proteomes" id="UP001465426"/>
    </source>
</evidence>
<feature type="transmembrane region" description="Helical" evidence="1">
    <location>
        <begin position="91"/>
        <end position="111"/>
    </location>
</feature>
<dbReference type="PANTHER" id="PTHR38457:SF1">
    <property type="entry name" value="REGULATOR ABRB-RELATED"/>
    <property type="match status" value="1"/>
</dbReference>
<evidence type="ECO:0000256" key="1">
    <source>
        <dbReference type="SAM" id="Phobius"/>
    </source>
</evidence>
<dbReference type="InterPro" id="IPR007820">
    <property type="entry name" value="AbrB_fam"/>
</dbReference>
<keyword evidence="1" id="KW-0812">Transmembrane</keyword>
<keyword evidence="3" id="KW-1185">Reference proteome</keyword>
<reference evidence="2 3" key="1">
    <citation type="submission" date="2024-03" db="EMBL/GenBank/DDBJ databases">
        <title>Human intestinal bacterial collection.</title>
        <authorList>
            <person name="Pauvert C."/>
            <person name="Hitch T.C.A."/>
            <person name="Clavel T."/>
        </authorList>
    </citation>
    <scope>NUCLEOTIDE SEQUENCE [LARGE SCALE GENOMIC DNA]</scope>
    <source>
        <strain evidence="2 3">CLA-SR-H024</strain>
    </source>
</reference>
<dbReference type="Pfam" id="PF05145">
    <property type="entry name" value="AbrB"/>
    <property type="match status" value="1"/>
</dbReference>
<feature type="transmembrane region" description="Helical" evidence="1">
    <location>
        <begin position="336"/>
        <end position="354"/>
    </location>
</feature>
<dbReference type="PIRSF" id="PIRSF038991">
    <property type="entry name" value="Protein_AbrB"/>
    <property type="match status" value="1"/>
</dbReference>
<dbReference type="InterPro" id="IPR017516">
    <property type="entry name" value="AbrB_dup"/>
</dbReference>
<sequence length="366" mass="40029">MRVLIFIEGIEIMSLLLLCLSAVLGGWVFQVCQLPLAWLLGPMFSTILYVRLAKNSPKLPFSFRDIGLLVIGYLIGKQFTKQTLVEMGSHLPSMLLMTVIMIAFSLILAFITSKLTHSNLKSTVAGSIPGGLSQMIAISSEIKGIDLTVVTVIQISRILSVIILVPLLVYSPILYGNQATSSVATTTGSVSYHWMIFLLLFCCYLIASLVKKWKFPAPFMIGPMLFIATISIAGLDVPAIPTTLVCVAQTLIGIHLGLQIKFGNIENKAKFLSVVTVTSTLLVLFSLLLGYILISIDSDISLLTAFIGLAPGGMAEMAVLGQSVHANLPIITTYQLFRLLFILFCVPIMMKWGFQHAEKRLEERKG</sequence>
<feature type="transmembrane region" description="Helical" evidence="1">
    <location>
        <begin position="190"/>
        <end position="210"/>
    </location>
</feature>
<feature type="transmembrane region" description="Helical" evidence="1">
    <location>
        <begin position="147"/>
        <end position="170"/>
    </location>
</feature>
<comment type="caution">
    <text evidence="2">The sequence shown here is derived from an EMBL/GenBank/DDBJ whole genome shotgun (WGS) entry which is preliminary data.</text>
</comment>
<dbReference type="EMBL" id="JBBMFN010000033">
    <property type="protein sequence ID" value="MEQ2466721.1"/>
    <property type="molecule type" value="Genomic_DNA"/>
</dbReference>
<dbReference type="NCBIfam" id="TIGR03082">
    <property type="entry name" value="Gneg_AbrB_dup"/>
    <property type="match status" value="2"/>
</dbReference>
<feature type="transmembrane region" description="Helical" evidence="1">
    <location>
        <begin position="271"/>
        <end position="294"/>
    </location>
</feature>
<protein>
    <submittedName>
        <fullName evidence="2">AbrB family transcriptional regulator</fullName>
    </submittedName>
</protein>